<evidence type="ECO:0000313" key="8">
    <source>
        <dbReference type="EMBL" id="EFI94197.1"/>
    </source>
</evidence>
<evidence type="ECO:0000256" key="4">
    <source>
        <dbReference type="PROSITE-ProRule" id="PRU00134"/>
    </source>
</evidence>
<keyword evidence="6" id="KW-1133">Transmembrane helix</keyword>
<dbReference type="OrthoDB" id="3007465at2759"/>
<organism evidence="9">
    <name type="scientific">Schizophyllum commune (strain H4-8 / FGSC 9210)</name>
    <name type="common">Split gill fungus</name>
    <dbReference type="NCBI Taxonomy" id="578458"/>
    <lineage>
        <taxon>Eukaryota</taxon>
        <taxon>Fungi</taxon>
        <taxon>Dikarya</taxon>
        <taxon>Basidiomycota</taxon>
        <taxon>Agaricomycotina</taxon>
        <taxon>Agaricomycetes</taxon>
        <taxon>Agaricomycetidae</taxon>
        <taxon>Agaricales</taxon>
        <taxon>Schizophyllaceae</taxon>
        <taxon>Schizophyllum</taxon>
    </lineage>
</organism>
<dbReference type="AlphaFoldDB" id="D8QEN2"/>
<gene>
    <name evidence="8" type="ORF">SCHCODRAFT_237201</name>
</gene>
<feature type="compositionally biased region" description="Basic residues" evidence="5">
    <location>
        <begin position="279"/>
        <end position="294"/>
    </location>
</feature>
<keyword evidence="6" id="KW-0812">Transmembrane</keyword>
<sequence length="564" mass="63042">MSEPRTFKPEPITLILPVPGKCEVCEAQAEELLLRCSTCKDRFYCSPACQKGVWKDEHKLCCSLLPVPLSPASILPSAALSAEVRRAGTALTDILEEWQQIDETVEPELKNPTRRVMHLHNLPAEFFWSDTWEYRLMKDGTPLPELTLYAFRRLFWLDTVSRIQTASQYDELLSILRTTERSKHLMRVIPEKALARPDELSPGGFVTRRDRLRVSRVTGRVVAATRPVWFRHHSSACRFEMPTAYEKQKAANIERNKALLASLGVEDATTLVFKDKPKPAPKPKPKKAAPKKRKEPPAREENEEPDTMGRSRTPFVLDVGLVGAALITGGAISPGNQSPTVYLSDLRNPLFLTKIYLLFIFTGVADLLFDNTNIYDVAYSPRVIVSAILNICLNMYCTSEDADQSGRLPLKLMSVPSPYLVEDLESGTQSFVIFIESAGFYLSVPQSFLSVDAARLTPLRLFSVAVVVVYLAGSPVIFLLVDLATVIAGLAYMFINVRVALGVAHEGIPTEPSGLNFATGPLTQQSTVLDLELRDTATGTLFCFMNHRQYEARRGHSHKRERTF</sequence>
<evidence type="ECO:0000259" key="7">
    <source>
        <dbReference type="PROSITE" id="PS50865"/>
    </source>
</evidence>
<name>D8QEN2_SCHCM</name>
<dbReference type="Pfam" id="PF01753">
    <property type="entry name" value="zf-MYND"/>
    <property type="match status" value="1"/>
</dbReference>
<protein>
    <recommendedName>
        <fullName evidence="7">MYND-type domain-containing protein</fullName>
    </recommendedName>
</protein>
<keyword evidence="1" id="KW-0479">Metal-binding</keyword>
<evidence type="ECO:0000256" key="2">
    <source>
        <dbReference type="ARBA" id="ARBA00022771"/>
    </source>
</evidence>
<evidence type="ECO:0000256" key="3">
    <source>
        <dbReference type="ARBA" id="ARBA00022833"/>
    </source>
</evidence>
<feature type="transmembrane region" description="Helical" evidence="6">
    <location>
        <begin position="462"/>
        <end position="495"/>
    </location>
</feature>
<dbReference type="InterPro" id="IPR002893">
    <property type="entry name" value="Znf_MYND"/>
</dbReference>
<dbReference type="SUPFAM" id="SSF144232">
    <property type="entry name" value="HIT/MYND zinc finger-like"/>
    <property type="match status" value="1"/>
</dbReference>
<dbReference type="PROSITE" id="PS01360">
    <property type="entry name" value="ZF_MYND_1"/>
    <property type="match status" value="1"/>
</dbReference>
<dbReference type="GeneID" id="9590659"/>
<feature type="region of interest" description="Disordered" evidence="5">
    <location>
        <begin position="272"/>
        <end position="311"/>
    </location>
</feature>
<accession>D8QEN2</accession>
<dbReference type="InParanoid" id="D8QEN2"/>
<dbReference type="KEGG" id="scm:SCHCO_01034572"/>
<dbReference type="EMBL" id="GL377310">
    <property type="protein sequence ID" value="EFI94197.1"/>
    <property type="molecule type" value="Genomic_DNA"/>
</dbReference>
<feature type="domain" description="MYND-type" evidence="7">
    <location>
        <begin position="22"/>
        <end position="62"/>
    </location>
</feature>
<keyword evidence="2 4" id="KW-0863">Zinc-finger</keyword>
<proteinExistence type="predicted"/>
<evidence type="ECO:0000313" key="9">
    <source>
        <dbReference type="Proteomes" id="UP000007431"/>
    </source>
</evidence>
<dbReference type="HOGENOM" id="CLU_483249_0_0_1"/>
<dbReference type="GO" id="GO:0008270">
    <property type="term" value="F:zinc ion binding"/>
    <property type="evidence" value="ECO:0007669"/>
    <property type="project" value="UniProtKB-KW"/>
</dbReference>
<dbReference type="VEuPathDB" id="FungiDB:SCHCODRAFT_01034572"/>
<reference evidence="8 9" key="1">
    <citation type="journal article" date="2010" name="Nat. Biotechnol.">
        <title>Genome sequence of the model mushroom Schizophyllum commune.</title>
        <authorList>
            <person name="Ohm R.A."/>
            <person name="de Jong J.F."/>
            <person name="Lugones L.G."/>
            <person name="Aerts A."/>
            <person name="Kothe E."/>
            <person name="Stajich J.E."/>
            <person name="de Vries R.P."/>
            <person name="Record E."/>
            <person name="Levasseur A."/>
            <person name="Baker S.E."/>
            <person name="Bartholomew K.A."/>
            <person name="Coutinho P.M."/>
            <person name="Erdmann S."/>
            <person name="Fowler T.J."/>
            <person name="Gathman A.C."/>
            <person name="Lombard V."/>
            <person name="Henrissat B."/>
            <person name="Knabe N."/>
            <person name="Kuees U."/>
            <person name="Lilly W.W."/>
            <person name="Lindquist E."/>
            <person name="Lucas S."/>
            <person name="Magnuson J.K."/>
            <person name="Piumi F."/>
            <person name="Raudaskoski M."/>
            <person name="Salamov A."/>
            <person name="Schmutz J."/>
            <person name="Schwarze F.W.M.R."/>
            <person name="vanKuyk P.A."/>
            <person name="Horton J.S."/>
            <person name="Grigoriev I.V."/>
            <person name="Woesten H.A.B."/>
        </authorList>
    </citation>
    <scope>NUCLEOTIDE SEQUENCE [LARGE SCALE GENOMIC DNA]</scope>
    <source>
        <strain evidence="9">H4-8 / FGSC 9210</strain>
    </source>
</reference>
<keyword evidence="6" id="KW-0472">Membrane</keyword>
<dbReference type="PROSITE" id="PS50865">
    <property type="entry name" value="ZF_MYND_2"/>
    <property type="match status" value="1"/>
</dbReference>
<keyword evidence="9" id="KW-1185">Reference proteome</keyword>
<dbReference type="Proteomes" id="UP000007431">
    <property type="component" value="Unassembled WGS sequence"/>
</dbReference>
<evidence type="ECO:0000256" key="5">
    <source>
        <dbReference type="SAM" id="MobiDB-lite"/>
    </source>
</evidence>
<evidence type="ECO:0000256" key="6">
    <source>
        <dbReference type="SAM" id="Phobius"/>
    </source>
</evidence>
<dbReference type="RefSeq" id="XP_003029100.1">
    <property type="nucleotide sequence ID" value="XM_003029054.1"/>
</dbReference>
<dbReference type="Gene3D" id="6.10.140.2220">
    <property type="match status" value="1"/>
</dbReference>
<evidence type="ECO:0000256" key="1">
    <source>
        <dbReference type="ARBA" id="ARBA00022723"/>
    </source>
</evidence>
<keyword evidence="3" id="KW-0862">Zinc</keyword>